<sequence>MRDHESKHPTREQCRIQVPRRVMDFEFDIDHQSTLPSEIERSIFEMVASSSYESIPAMRLVAWRVNEWVEPFFYCGLWVDYDCDYAKPGWSPDALTADIVRRPNFYRDNVKSVWLGIDKVEQHAAAQFLLAACSNIETLEICRGYPTSMKNLLDHVLALGGTLKRLHVDMKDLSSKYGKFQNAELNNLFDKFGSITHLELKDVSLPFEICSRLERLPRLTHLALTYDLRMRGTLTSLYTIFQTCKKLVVCVGLQEVRRSAKDSDLGSGYQAMDYPHYVDNNNPRFVLVRYVHKGWDDPKAWLKNARENEVPGYWPCAEAMVAQRLALLNQSG</sequence>
<dbReference type="AlphaFoldDB" id="A0A8H6SQ33"/>
<keyword evidence="2" id="KW-1185">Reference proteome</keyword>
<dbReference type="Gene3D" id="3.80.10.10">
    <property type="entry name" value="Ribonuclease Inhibitor"/>
    <property type="match status" value="1"/>
</dbReference>
<dbReference type="Proteomes" id="UP000636479">
    <property type="component" value="Unassembled WGS sequence"/>
</dbReference>
<comment type="caution">
    <text evidence="1">The sequence shown here is derived from an EMBL/GenBank/DDBJ whole genome shotgun (WGS) entry which is preliminary data.</text>
</comment>
<organism evidence="1 2">
    <name type="scientific">Mycena indigotica</name>
    <dbReference type="NCBI Taxonomy" id="2126181"/>
    <lineage>
        <taxon>Eukaryota</taxon>
        <taxon>Fungi</taxon>
        <taxon>Dikarya</taxon>
        <taxon>Basidiomycota</taxon>
        <taxon>Agaricomycotina</taxon>
        <taxon>Agaricomycetes</taxon>
        <taxon>Agaricomycetidae</taxon>
        <taxon>Agaricales</taxon>
        <taxon>Marasmiineae</taxon>
        <taxon>Mycenaceae</taxon>
        <taxon>Mycena</taxon>
    </lineage>
</organism>
<dbReference type="OrthoDB" id="2984720at2759"/>
<dbReference type="InterPro" id="IPR032675">
    <property type="entry name" value="LRR_dom_sf"/>
</dbReference>
<name>A0A8H6SQ33_9AGAR</name>
<proteinExistence type="predicted"/>
<gene>
    <name evidence="1" type="ORF">MIND_00622500</name>
</gene>
<dbReference type="RefSeq" id="XP_037220892.1">
    <property type="nucleotide sequence ID" value="XM_037362971.1"/>
</dbReference>
<accession>A0A8H6SQ33</accession>
<protein>
    <submittedName>
        <fullName evidence="1">Uncharacterized protein</fullName>
    </submittedName>
</protein>
<evidence type="ECO:0000313" key="2">
    <source>
        <dbReference type="Proteomes" id="UP000636479"/>
    </source>
</evidence>
<dbReference type="GeneID" id="59345487"/>
<evidence type="ECO:0000313" key="1">
    <source>
        <dbReference type="EMBL" id="KAF7303920.1"/>
    </source>
</evidence>
<dbReference type="EMBL" id="JACAZF010000005">
    <property type="protein sequence ID" value="KAF7303920.1"/>
    <property type="molecule type" value="Genomic_DNA"/>
</dbReference>
<reference evidence="1" key="1">
    <citation type="submission" date="2020-05" db="EMBL/GenBank/DDBJ databases">
        <title>Mycena genomes resolve the evolution of fungal bioluminescence.</title>
        <authorList>
            <person name="Tsai I.J."/>
        </authorList>
    </citation>
    <scope>NUCLEOTIDE SEQUENCE</scope>
    <source>
        <strain evidence="1">171206Taipei</strain>
    </source>
</reference>